<dbReference type="Gene3D" id="1.10.840.10">
    <property type="entry name" value="Ras guanine-nucleotide exchange factors catalytic domain"/>
    <property type="match status" value="1"/>
</dbReference>
<dbReference type="SUPFAM" id="SSF48366">
    <property type="entry name" value="Ras GEF"/>
    <property type="match status" value="1"/>
</dbReference>
<sequence>MTVGQQVRSSKMQPTSDSSSVGVSSAGAAIPSLCRSRSVREQQAQLKHKLRELPSLLRSGLTLRRRSSVYGASPSLAETEETAAATNGPVLTERIPNICVDNSTSKSYGESVACAGRALRNAVRNLSPGLIRDRMYLTFDKQHCFQDGFVFYQFSSDECADTVCEFGRDRGWQMGVRLLKQLAPLAPLTSNICDVSADKLENGTDANNRILQIQALARLTSAVQRELAAVIALKARKSVSDEEDLSCQDESSPTSSEHTSDSEAGVMCKLQGREDIRRIDFVQKLSRDNQILPPAAKPPEKKPQKYDGKADSPEALCTKRKVLLLASQWTALYKDWLHDDEHSKLFLKTLYRYVLDDVYEYPILEKELKEFQKVLRIHRRHTVDEYSPHRKNRALFHQFSLKENWLQHRGNVNEIEEIFCRVYITDHSYVSIRTKVSSTVQDILKIVAERIQHAEEDLALVTVTFSGEKHELLPTEMALSKSLESSSRIYTYRKSETLNPFAENEEAQNRSVRILGMNTWDLAMELTSFDWSLFNSIHEQELIYFTFSRQGKGENTLNLSLLLQRCNEVQLWVATEILLCSQLGKRVQLVKKFIKIAAHCKAQRNLNSFFAIIMGLNTASVSRLSQTWEKIPGKFKKLFSELESLTDPSLNHKAYRDAFKKMKPPKIPFMPLLLKDVTFIHEGNKTFLDNLVNFEKLHMIADTVRSLRYCRNNQFGNDTPQKERQEARFYTHNLLVIDNQQTLFELSHRIEPRA</sequence>
<evidence type="ECO:0000313" key="6">
    <source>
        <dbReference type="Proteomes" id="UP001181693"/>
    </source>
</evidence>
<dbReference type="InterPro" id="IPR029071">
    <property type="entry name" value="Ubiquitin-like_domsf"/>
</dbReference>
<feature type="region of interest" description="Disordered" evidence="3">
    <location>
        <begin position="242"/>
        <end position="264"/>
    </location>
</feature>
<feature type="compositionally biased region" description="Basic and acidic residues" evidence="3">
    <location>
        <begin position="298"/>
        <end position="311"/>
    </location>
</feature>
<dbReference type="Gene3D" id="1.20.870.10">
    <property type="entry name" value="Son of sevenless (SoS) protein Chain: S domain 1"/>
    <property type="match status" value="1"/>
</dbReference>
<evidence type="ECO:0000256" key="2">
    <source>
        <dbReference type="PROSITE-ProRule" id="PRU00168"/>
    </source>
</evidence>
<organism evidence="5 6">
    <name type="scientific">Pyxicephalus adspersus</name>
    <name type="common">African bullfrog</name>
    <dbReference type="NCBI Taxonomy" id="30357"/>
    <lineage>
        <taxon>Eukaryota</taxon>
        <taxon>Metazoa</taxon>
        <taxon>Chordata</taxon>
        <taxon>Craniata</taxon>
        <taxon>Vertebrata</taxon>
        <taxon>Euteleostomi</taxon>
        <taxon>Amphibia</taxon>
        <taxon>Batrachia</taxon>
        <taxon>Anura</taxon>
        <taxon>Neobatrachia</taxon>
        <taxon>Ranoidea</taxon>
        <taxon>Pyxicephalidae</taxon>
        <taxon>Pyxicephalinae</taxon>
        <taxon>Pyxicephalus</taxon>
    </lineage>
</organism>
<dbReference type="InterPro" id="IPR023578">
    <property type="entry name" value="Ras_GEF_dom_sf"/>
</dbReference>
<dbReference type="AlphaFoldDB" id="A0AAV3ADP7"/>
<dbReference type="InterPro" id="IPR036964">
    <property type="entry name" value="RASGEF_cat_dom_sf"/>
</dbReference>
<dbReference type="GO" id="GO:0007265">
    <property type="term" value="P:Ras protein signal transduction"/>
    <property type="evidence" value="ECO:0007669"/>
    <property type="project" value="TreeGrafter"/>
</dbReference>
<dbReference type="CDD" id="cd00155">
    <property type="entry name" value="RasGEF"/>
    <property type="match status" value="1"/>
</dbReference>
<keyword evidence="1 2" id="KW-0344">Guanine-nucleotide releasing factor</keyword>
<gene>
    <name evidence="5" type="ORF">GDO54_012621</name>
</gene>
<dbReference type="PANTHER" id="PTHR23113">
    <property type="entry name" value="GUANINE NUCLEOTIDE EXCHANGE FACTOR"/>
    <property type="match status" value="1"/>
</dbReference>
<reference evidence="5" key="1">
    <citation type="thesis" date="2020" institute="ProQuest LLC" country="789 East Eisenhower Parkway, Ann Arbor, MI, USA">
        <title>Comparative Genomics and Chromosome Evolution.</title>
        <authorList>
            <person name="Mudd A.B."/>
        </authorList>
    </citation>
    <scope>NUCLEOTIDE SEQUENCE</scope>
    <source>
        <strain evidence="5">1538</strain>
        <tissue evidence="5">Blood</tissue>
    </source>
</reference>
<dbReference type="GO" id="GO:0005886">
    <property type="term" value="C:plasma membrane"/>
    <property type="evidence" value="ECO:0007669"/>
    <property type="project" value="TreeGrafter"/>
</dbReference>
<dbReference type="Pfam" id="PF00617">
    <property type="entry name" value="RasGEF"/>
    <property type="match status" value="1"/>
</dbReference>
<dbReference type="CDD" id="cd01765">
    <property type="entry name" value="FERM_F0_F1"/>
    <property type="match status" value="1"/>
</dbReference>
<feature type="domain" description="Ras-GEF" evidence="4">
    <location>
        <begin position="518"/>
        <end position="753"/>
    </location>
</feature>
<dbReference type="GO" id="GO:0005085">
    <property type="term" value="F:guanyl-nucleotide exchange factor activity"/>
    <property type="evidence" value="ECO:0007669"/>
    <property type="project" value="UniProtKB-KW"/>
</dbReference>
<accession>A0AAV3ADP7</accession>
<dbReference type="InterPro" id="IPR019804">
    <property type="entry name" value="Ras_G-nucl-exch_fac_CS"/>
</dbReference>
<dbReference type="SUPFAM" id="SSF54236">
    <property type="entry name" value="Ubiquitin-like"/>
    <property type="match status" value="1"/>
</dbReference>
<dbReference type="Proteomes" id="UP001181693">
    <property type="component" value="Unassembled WGS sequence"/>
</dbReference>
<comment type="caution">
    <text evidence="5">The sequence shown here is derived from an EMBL/GenBank/DDBJ whole genome shotgun (WGS) entry which is preliminary data.</text>
</comment>
<evidence type="ECO:0000259" key="4">
    <source>
        <dbReference type="PROSITE" id="PS50009"/>
    </source>
</evidence>
<proteinExistence type="predicted"/>
<dbReference type="PANTHER" id="PTHR23113:SF26">
    <property type="entry name" value="RAP GUANINE NUCLEOTIDE EXCHANGE FACTOR 5"/>
    <property type="match status" value="1"/>
</dbReference>
<dbReference type="InterPro" id="IPR001895">
    <property type="entry name" value="RASGEF_cat_dom"/>
</dbReference>
<protein>
    <recommendedName>
        <fullName evidence="4">Ras-GEF domain-containing protein</fullName>
    </recommendedName>
</protein>
<dbReference type="FunFam" id="1.10.840.10:FF:000002">
    <property type="entry name" value="Rap guanine nucleotide exchange factor 4"/>
    <property type="match status" value="1"/>
</dbReference>
<feature type="region of interest" description="Disordered" evidence="3">
    <location>
        <begin position="290"/>
        <end position="311"/>
    </location>
</feature>
<dbReference type="SMART" id="SM00147">
    <property type="entry name" value="RasGEF"/>
    <property type="match status" value="1"/>
</dbReference>
<evidence type="ECO:0000256" key="3">
    <source>
        <dbReference type="SAM" id="MobiDB-lite"/>
    </source>
</evidence>
<dbReference type="PROSITE" id="PS50009">
    <property type="entry name" value="RASGEF_CAT"/>
    <property type="match status" value="1"/>
</dbReference>
<evidence type="ECO:0000256" key="1">
    <source>
        <dbReference type="ARBA" id="ARBA00022658"/>
    </source>
</evidence>
<keyword evidence="6" id="KW-1185">Reference proteome</keyword>
<dbReference type="PROSITE" id="PS00720">
    <property type="entry name" value="RASGEF"/>
    <property type="match status" value="1"/>
</dbReference>
<dbReference type="Gene3D" id="3.10.20.90">
    <property type="entry name" value="Phosphatidylinositol 3-kinase Catalytic Subunit, Chain A, domain 1"/>
    <property type="match status" value="1"/>
</dbReference>
<name>A0AAV3ADP7_PYXAD</name>
<dbReference type="EMBL" id="DYDO01000005">
    <property type="protein sequence ID" value="DBA25048.1"/>
    <property type="molecule type" value="Genomic_DNA"/>
</dbReference>
<feature type="compositionally biased region" description="Polar residues" evidence="3">
    <location>
        <begin position="1"/>
        <end position="17"/>
    </location>
</feature>
<evidence type="ECO:0000313" key="5">
    <source>
        <dbReference type="EMBL" id="DBA25048.1"/>
    </source>
</evidence>
<dbReference type="InterPro" id="IPR008937">
    <property type="entry name" value="Ras-like_GEF"/>
</dbReference>
<feature type="region of interest" description="Disordered" evidence="3">
    <location>
        <begin position="1"/>
        <end position="24"/>
    </location>
</feature>